<dbReference type="RefSeq" id="WP_190893173.1">
    <property type="nucleotide sequence ID" value="NZ_JACWZY010000062.1"/>
</dbReference>
<gene>
    <name evidence="3" type="ORF">IC229_33600</name>
</gene>
<evidence type="ECO:0000313" key="4">
    <source>
        <dbReference type="Proteomes" id="UP000598820"/>
    </source>
</evidence>
<keyword evidence="3" id="KW-0540">Nuclease</keyword>
<dbReference type="GO" id="GO:0008270">
    <property type="term" value="F:zinc ion binding"/>
    <property type="evidence" value="ECO:0007669"/>
    <property type="project" value="InterPro"/>
</dbReference>
<dbReference type="SMART" id="SM00507">
    <property type="entry name" value="HNHc"/>
    <property type="match status" value="1"/>
</dbReference>
<reference evidence="3" key="1">
    <citation type="submission" date="2020-09" db="EMBL/GenBank/DDBJ databases">
        <authorList>
            <person name="Kim M.K."/>
        </authorList>
    </citation>
    <scope>NUCLEOTIDE SEQUENCE</scope>
    <source>
        <strain evidence="3">BT702</strain>
    </source>
</reference>
<keyword evidence="4" id="KW-1185">Reference proteome</keyword>
<keyword evidence="3" id="KW-0255">Endonuclease</keyword>
<protein>
    <submittedName>
        <fullName evidence="3">HNH endonuclease</fullName>
    </submittedName>
</protein>
<name>A0A927GAH7_9BACT</name>
<feature type="region of interest" description="Disordered" evidence="1">
    <location>
        <begin position="1"/>
        <end position="22"/>
    </location>
</feature>
<dbReference type="GO" id="GO:0003676">
    <property type="term" value="F:nucleic acid binding"/>
    <property type="evidence" value="ECO:0007669"/>
    <property type="project" value="InterPro"/>
</dbReference>
<dbReference type="InterPro" id="IPR003615">
    <property type="entry name" value="HNH_nuc"/>
</dbReference>
<dbReference type="GO" id="GO:0004519">
    <property type="term" value="F:endonuclease activity"/>
    <property type="evidence" value="ECO:0007669"/>
    <property type="project" value="UniProtKB-KW"/>
</dbReference>
<dbReference type="Gene3D" id="1.10.30.50">
    <property type="match status" value="1"/>
</dbReference>
<proteinExistence type="predicted"/>
<evidence type="ECO:0000259" key="2">
    <source>
        <dbReference type="SMART" id="SM00507"/>
    </source>
</evidence>
<comment type="caution">
    <text evidence="3">The sequence shown here is derived from an EMBL/GenBank/DDBJ whole genome shotgun (WGS) entry which is preliminary data.</text>
</comment>
<feature type="domain" description="HNH nuclease" evidence="2">
    <location>
        <begin position="25"/>
        <end position="81"/>
    </location>
</feature>
<keyword evidence="3" id="KW-0378">Hydrolase</keyword>
<accession>A0A927GAH7</accession>
<evidence type="ECO:0000256" key="1">
    <source>
        <dbReference type="SAM" id="MobiDB-lite"/>
    </source>
</evidence>
<dbReference type="CDD" id="cd00085">
    <property type="entry name" value="HNHc"/>
    <property type="match status" value="1"/>
</dbReference>
<evidence type="ECO:0000313" key="3">
    <source>
        <dbReference type="EMBL" id="MBD2705592.1"/>
    </source>
</evidence>
<dbReference type="Pfam" id="PF01844">
    <property type="entry name" value="HNH"/>
    <property type="match status" value="1"/>
</dbReference>
<dbReference type="AlphaFoldDB" id="A0A927GAH7"/>
<organism evidence="3 4">
    <name type="scientific">Spirosoma profusum</name>
    <dbReference type="NCBI Taxonomy" id="2771354"/>
    <lineage>
        <taxon>Bacteria</taxon>
        <taxon>Pseudomonadati</taxon>
        <taxon>Bacteroidota</taxon>
        <taxon>Cytophagia</taxon>
        <taxon>Cytophagales</taxon>
        <taxon>Cytophagaceae</taxon>
        <taxon>Spirosoma</taxon>
    </lineage>
</organism>
<dbReference type="Proteomes" id="UP000598820">
    <property type="component" value="Unassembled WGS sequence"/>
</dbReference>
<dbReference type="InterPro" id="IPR002711">
    <property type="entry name" value="HNH"/>
</dbReference>
<sequence length="90" mass="10261">MKKKPVSANQGRANPHREIYGSSAWRKDSLAHREQNPLCAQCYKEGRLTPGTVSDHIVSINQGGDVWDWENRQNLCKKCHARKSNSERNS</sequence>
<dbReference type="EMBL" id="JACWZY010000062">
    <property type="protein sequence ID" value="MBD2705592.1"/>
    <property type="molecule type" value="Genomic_DNA"/>
</dbReference>